<protein>
    <recommendedName>
        <fullName evidence="3">Collagen triple helix repeat protein</fullName>
    </recommendedName>
</protein>
<gene>
    <name evidence="1" type="ORF">IDJ76_16000</name>
</gene>
<accession>A0A926S204</accession>
<dbReference type="Proteomes" id="UP000619078">
    <property type="component" value="Unassembled WGS sequence"/>
</dbReference>
<keyword evidence="2" id="KW-1185">Reference proteome</keyword>
<sequence length="302" mass="32492">MATDKKISELPVSSGLNANDISVLVNNGVDYQFSISLLLQYLTSNLTSGAAITFGAILPQNNTGKNGDVFLKTSTGQFAQKTSGIWTVVYTLPQTGSGDGTLLFGLGPPLIATGKNADSYIDTLEGIFYLKSSGSWTQVFSMQTGPQGPMGLKGDTGLPGINGKTILSGLLNPSNELGLNGDFYINTNTYTFFGPKIADSWGNGISMFFTPSEPYVFEFTASSANPIVINNWQSVFFQNYGNGEFLVQISDEDGNLQDRPDISAKRFVNRASGIPIQTAISFDFPEYPDGQIIIKYSNLTLI</sequence>
<proteinExistence type="predicted"/>
<dbReference type="EMBL" id="JACWMX010000006">
    <property type="protein sequence ID" value="MBD1394615.1"/>
    <property type="molecule type" value="Genomic_DNA"/>
</dbReference>
<name>A0A926S204_9SPHI</name>
<reference evidence="1" key="1">
    <citation type="submission" date="2020-09" db="EMBL/GenBank/DDBJ databases">
        <title>Novel species of Mucilaginibacter isolated from a glacier on the Tibetan Plateau.</title>
        <authorList>
            <person name="Liu Q."/>
            <person name="Xin Y.-H."/>
        </authorList>
    </citation>
    <scope>NUCLEOTIDE SEQUENCE</scope>
    <source>
        <strain evidence="1">ZB1P21</strain>
    </source>
</reference>
<evidence type="ECO:0008006" key="3">
    <source>
        <dbReference type="Google" id="ProtNLM"/>
    </source>
</evidence>
<evidence type="ECO:0000313" key="2">
    <source>
        <dbReference type="Proteomes" id="UP000619078"/>
    </source>
</evidence>
<dbReference type="AlphaFoldDB" id="A0A926S204"/>
<organism evidence="1 2">
    <name type="scientific">Mucilaginibacter glaciei</name>
    <dbReference type="NCBI Taxonomy" id="2772109"/>
    <lineage>
        <taxon>Bacteria</taxon>
        <taxon>Pseudomonadati</taxon>
        <taxon>Bacteroidota</taxon>
        <taxon>Sphingobacteriia</taxon>
        <taxon>Sphingobacteriales</taxon>
        <taxon>Sphingobacteriaceae</taxon>
        <taxon>Mucilaginibacter</taxon>
    </lineage>
</organism>
<evidence type="ECO:0000313" key="1">
    <source>
        <dbReference type="EMBL" id="MBD1394615.1"/>
    </source>
</evidence>
<dbReference type="RefSeq" id="WP_191164355.1">
    <property type="nucleotide sequence ID" value="NZ_JACWMX010000006.1"/>
</dbReference>
<comment type="caution">
    <text evidence="1">The sequence shown here is derived from an EMBL/GenBank/DDBJ whole genome shotgun (WGS) entry which is preliminary data.</text>
</comment>